<feature type="binding site" evidence="8">
    <location>
        <position position="86"/>
    </location>
    <ligand>
        <name>shikimate</name>
        <dbReference type="ChEBI" id="CHEBI:36208"/>
    </ligand>
</feature>
<evidence type="ECO:0000259" key="11">
    <source>
        <dbReference type="Pfam" id="PF18317"/>
    </source>
</evidence>
<dbReference type="NCBIfam" id="TIGR00507">
    <property type="entry name" value="aroE"/>
    <property type="match status" value="1"/>
</dbReference>
<dbReference type="GO" id="GO:0005829">
    <property type="term" value="C:cytosol"/>
    <property type="evidence" value="ECO:0007669"/>
    <property type="project" value="TreeGrafter"/>
</dbReference>
<dbReference type="InterPro" id="IPR036291">
    <property type="entry name" value="NAD(P)-bd_dom_sf"/>
</dbReference>
<dbReference type="Gene3D" id="3.40.50.10860">
    <property type="entry name" value="Leucine Dehydrogenase, chain A, domain 1"/>
    <property type="match status" value="1"/>
</dbReference>
<evidence type="ECO:0000259" key="9">
    <source>
        <dbReference type="Pfam" id="PF01488"/>
    </source>
</evidence>
<feature type="domain" description="Quinate/shikimate 5-dehydrogenase/glutamyl-tRNA reductase" evidence="9">
    <location>
        <begin position="137"/>
        <end position="212"/>
    </location>
</feature>
<keyword evidence="6 8" id="KW-0057">Aromatic amino acid biosynthesis</keyword>
<gene>
    <name evidence="8 12" type="primary">aroE</name>
    <name evidence="12" type="ORF">ENX68_02780</name>
</gene>
<dbReference type="InterPro" id="IPR022893">
    <property type="entry name" value="Shikimate_DH_fam"/>
</dbReference>
<dbReference type="AlphaFoldDB" id="A0A7V3RH15"/>
<feature type="active site" description="Proton acceptor" evidence="8">
    <location>
        <position position="90"/>
    </location>
</feature>
<dbReference type="InterPro" id="IPR011342">
    <property type="entry name" value="Shikimate_DH"/>
</dbReference>
<evidence type="ECO:0000256" key="2">
    <source>
        <dbReference type="ARBA" id="ARBA00012962"/>
    </source>
</evidence>
<organism evidence="12">
    <name type="scientific">candidate division WOR-3 bacterium</name>
    <dbReference type="NCBI Taxonomy" id="2052148"/>
    <lineage>
        <taxon>Bacteria</taxon>
        <taxon>Bacteria division WOR-3</taxon>
    </lineage>
</organism>
<comment type="catalytic activity">
    <reaction evidence="7 8">
        <text>shikimate + NADP(+) = 3-dehydroshikimate + NADPH + H(+)</text>
        <dbReference type="Rhea" id="RHEA:17737"/>
        <dbReference type="ChEBI" id="CHEBI:15378"/>
        <dbReference type="ChEBI" id="CHEBI:16630"/>
        <dbReference type="ChEBI" id="CHEBI:36208"/>
        <dbReference type="ChEBI" id="CHEBI:57783"/>
        <dbReference type="ChEBI" id="CHEBI:58349"/>
        <dbReference type="EC" id="1.1.1.25"/>
    </reaction>
</comment>
<name>A0A7V3RH15_UNCW3</name>
<dbReference type="InterPro" id="IPR006151">
    <property type="entry name" value="Shikm_DH/Glu-tRNA_Rdtase"/>
</dbReference>
<dbReference type="HAMAP" id="MF_00222">
    <property type="entry name" value="Shikimate_DH_AroE"/>
    <property type="match status" value="1"/>
</dbReference>
<evidence type="ECO:0000256" key="3">
    <source>
        <dbReference type="ARBA" id="ARBA00022605"/>
    </source>
</evidence>
<protein>
    <recommendedName>
        <fullName evidence="2 8">Shikimate dehydrogenase (NADP(+))</fullName>
        <shortName evidence="8">SDH</shortName>
        <ecNumber evidence="2 8">1.1.1.25</ecNumber>
    </recommendedName>
</protein>
<feature type="domain" description="Shikimate dehydrogenase substrate binding N-terminal" evidence="10">
    <location>
        <begin position="31"/>
        <end position="113"/>
    </location>
</feature>
<dbReference type="InterPro" id="IPR046346">
    <property type="entry name" value="Aminoacid_DH-like_N_sf"/>
</dbReference>
<dbReference type="Pfam" id="PF01488">
    <property type="entry name" value="Shikimate_DH"/>
    <property type="match status" value="1"/>
</dbReference>
<feature type="binding site" evidence="8">
    <location>
        <begin position="150"/>
        <end position="154"/>
    </location>
    <ligand>
        <name>NADP(+)</name>
        <dbReference type="ChEBI" id="CHEBI:58349"/>
    </ligand>
</feature>
<keyword evidence="5 8" id="KW-0560">Oxidoreductase</keyword>
<evidence type="ECO:0000256" key="5">
    <source>
        <dbReference type="ARBA" id="ARBA00023002"/>
    </source>
</evidence>
<comment type="subunit">
    <text evidence="8">Homodimer.</text>
</comment>
<dbReference type="GO" id="GO:0008652">
    <property type="term" value="P:amino acid biosynthetic process"/>
    <property type="evidence" value="ECO:0007669"/>
    <property type="project" value="UniProtKB-KW"/>
</dbReference>
<evidence type="ECO:0000256" key="8">
    <source>
        <dbReference type="HAMAP-Rule" id="MF_00222"/>
    </source>
</evidence>
<dbReference type="Pfam" id="PF08501">
    <property type="entry name" value="Shikimate_dh_N"/>
    <property type="match status" value="1"/>
</dbReference>
<dbReference type="Pfam" id="PF18317">
    <property type="entry name" value="SDH_C"/>
    <property type="match status" value="1"/>
</dbReference>
<reference evidence="12" key="1">
    <citation type="journal article" date="2020" name="mSystems">
        <title>Genome- and Community-Level Interaction Insights into Carbon Utilization and Element Cycling Functions of Hydrothermarchaeota in Hydrothermal Sediment.</title>
        <authorList>
            <person name="Zhou Z."/>
            <person name="Liu Y."/>
            <person name="Xu W."/>
            <person name="Pan J."/>
            <person name="Luo Z.H."/>
            <person name="Li M."/>
        </authorList>
    </citation>
    <scope>NUCLEOTIDE SEQUENCE [LARGE SCALE GENOMIC DNA]</scope>
    <source>
        <strain evidence="12">SpSt-961</strain>
    </source>
</reference>
<dbReference type="InterPro" id="IPR013708">
    <property type="entry name" value="Shikimate_DH-bd_N"/>
</dbReference>
<dbReference type="InterPro" id="IPR041121">
    <property type="entry name" value="SDH_C"/>
</dbReference>
<dbReference type="EMBL" id="DTOZ01000072">
    <property type="protein sequence ID" value="HGE77911.1"/>
    <property type="molecule type" value="Genomic_DNA"/>
</dbReference>
<evidence type="ECO:0000256" key="4">
    <source>
        <dbReference type="ARBA" id="ARBA00022857"/>
    </source>
</evidence>
<comment type="caution">
    <text evidence="8">Lacks conserved residue(s) required for the propagation of feature annotation.</text>
</comment>
<comment type="function">
    <text evidence="8">Involved in the biosynthesis of the chorismate, which leads to the biosynthesis of aromatic amino acids. Catalyzes the reversible NADPH linked reduction of 3-dehydroshikimate (DHSA) to yield shikimate (SA).</text>
</comment>
<keyword evidence="3 8" id="KW-0028">Amino-acid biosynthesis</keyword>
<comment type="similarity">
    <text evidence="8">Belongs to the shikimate dehydrogenase family.</text>
</comment>
<feature type="binding site" evidence="8">
    <location>
        <position position="111"/>
    </location>
    <ligand>
        <name>shikimate</name>
        <dbReference type="ChEBI" id="CHEBI:36208"/>
    </ligand>
</feature>
<feature type="domain" description="SDH C-terminal" evidence="11">
    <location>
        <begin position="249"/>
        <end position="278"/>
    </location>
</feature>
<comment type="pathway">
    <text evidence="1 8">Metabolic intermediate biosynthesis; chorismate biosynthesis; chorismate from D-erythrose 4-phosphate and phosphoenolpyruvate: step 4/7.</text>
</comment>
<dbReference type="GO" id="GO:0019632">
    <property type="term" value="P:shikimate metabolic process"/>
    <property type="evidence" value="ECO:0007669"/>
    <property type="project" value="InterPro"/>
</dbReference>
<dbReference type="GO" id="GO:0004764">
    <property type="term" value="F:shikimate 3-dehydrogenase (NADP+) activity"/>
    <property type="evidence" value="ECO:0007669"/>
    <property type="project" value="UniProtKB-UniRule"/>
</dbReference>
<feature type="binding site" evidence="8">
    <location>
        <begin position="174"/>
        <end position="179"/>
    </location>
    <ligand>
        <name>NADP(+)</name>
        <dbReference type="ChEBI" id="CHEBI:58349"/>
    </ligand>
</feature>
<comment type="caution">
    <text evidence="12">The sequence shown here is derived from an EMBL/GenBank/DDBJ whole genome shotgun (WGS) entry which is preliminary data.</text>
</comment>
<evidence type="ECO:0000256" key="1">
    <source>
        <dbReference type="ARBA" id="ARBA00004871"/>
    </source>
</evidence>
<dbReference type="EC" id="1.1.1.25" evidence="2 8"/>
<feature type="binding site" evidence="8">
    <location>
        <position position="256"/>
    </location>
    <ligand>
        <name>shikimate</name>
        <dbReference type="ChEBI" id="CHEBI:36208"/>
    </ligand>
</feature>
<dbReference type="GO" id="GO:0009073">
    <property type="term" value="P:aromatic amino acid family biosynthetic process"/>
    <property type="evidence" value="ECO:0007669"/>
    <property type="project" value="UniProtKB-KW"/>
</dbReference>
<dbReference type="SUPFAM" id="SSF51735">
    <property type="entry name" value="NAD(P)-binding Rossmann-fold domains"/>
    <property type="match status" value="1"/>
</dbReference>
<dbReference type="CDD" id="cd01065">
    <property type="entry name" value="NAD_bind_Shikimate_DH"/>
    <property type="match status" value="1"/>
</dbReference>
<evidence type="ECO:0000259" key="10">
    <source>
        <dbReference type="Pfam" id="PF08501"/>
    </source>
</evidence>
<keyword evidence="4 8" id="KW-0521">NADP</keyword>
<feature type="binding site" evidence="8">
    <location>
        <begin position="39"/>
        <end position="41"/>
    </location>
    <ligand>
        <name>shikimate</name>
        <dbReference type="ChEBI" id="CHEBI:36208"/>
    </ligand>
</feature>
<feature type="binding site" evidence="8">
    <location>
        <position position="234"/>
    </location>
    <ligand>
        <name>shikimate</name>
        <dbReference type="ChEBI" id="CHEBI:36208"/>
    </ligand>
</feature>
<evidence type="ECO:0000256" key="7">
    <source>
        <dbReference type="ARBA" id="ARBA00049442"/>
    </source>
</evidence>
<proteinExistence type="inferred from homology"/>
<evidence type="ECO:0000313" key="12">
    <source>
        <dbReference type="EMBL" id="HGE77911.1"/>
    </source>
</evidence>
<feature type="binding site" evidence="8">
    <location>
        <position position="126"/>
    </location>
    <ligand>
        <name>shikimate</name>
        <dbReference type="ChEBI" id="CHEBI:36208"/>
    </ligand>
</feature>
<dbReference type="UniPathway" id="UPA00053">
    <property type="reaction ID" value="UER00087"/>
</dbReference>
<dbReference type="PANTHER" id="PTHR21089:SF1">
    <property type="entry name" value="BIFUNCTIONAL 3-DEHYDROQUINATE DEHYDRATASE_SHIKIMATE DEHYDROGENASE, CHLOROPLASTIC"/>
    <property type="match status" value="1"/>
</dbReference>
<dbReference type="Gene3D" id="3.40.50.720">
    <property type="entry name" value="NAD(P)-binding Rossmann-like Domain"/>
    <property type="match status" value="1"/>
</dbReference>
<evidence type="ECO:0000256" key="6">
    <source>
        <dbReference type="ARBA" id="ARBA00023141"/>
    </source>
</evidence>
<feature type="binding site" evidence="8">
    <location>
        <position position="249"/>
    </location>
    <ligand>
        <name>NADP(+)</name>
        <dbReference type="ChEBI" id="CHEBI:58349"/>
    </ligand>
</feature>
<feature type="binding site" evidence="8">
    <location>
        <position position="232"/>
    </location>
    <ligand>
        <name>NADP(+)</name>
        <dbReference type="ChEBI" id="CHEBI:58349"/>
    </ligand>
</feature>
<dbReference type="GO" id="GO:0009423">
    <property type="term" value="P:chorismate biosynthetic process"/>
    <property type="evidence" value="ECO:0007669"/>
    <property type="project" value="UniProtKB-UniRule"/>
</dbReference>
<sequence length="281" mass="31905">MFGSGKKYREEGSLKGEKFYQGGSAMLLTGLIGYPLIHTLSPRIHNFSFKKLKIEGIYFPLCIPPEDLEAVFHTLMKLGFKGFNITNPYKMKIIEYLNAFTPIAEKIGAVNTVVIKNKKRIGDNTDVYGFACSLKEHKIDLKNKKVLIIGAGGAARACLYVTGKNRPKMVYITNRTESKIESILSIYPAKKIPFSQISQYVRIADIVINATSIDFQNMVIPFLNPGCVYYDINYCFELPYRKKIKIIDGISMLIYQAAHSFKLWTGYRPVNLMKRALKEVE</sequence>
<accession>A0A7V3RH15</accession>
<dbReference type="GO" id="GO:0050661">
    <property type="term" value="F:NADP binding"/>
    <property type="evidence" value="ECO:0007669"/>
    <property type="project" value="InterPro"/>
</dbReference>
<dbReference type="SUPFAM" id="SSF53223">
    <property type="entry name" value="Aminoacid dehydrogenase-like, N-terminal domain"/>
    <property type="match status" value="1"/>
</dbReference>
<dbReference type="PANTHER" id="PTHR21089">
    <property type="entry name" value="SHIKIMATE DEHYDROGENASE"/>
    <property type="match status" value="1"/>
</dbReference>